<dbReference type="Gene3D" id="3.40.50.300">
    <property type="entry name" value="P-loop containing nucleotide triphosphate hydrolases"/>
    <property type="match status" value="1"/>
</dbReference>
<dbReference type="CDD" id="cd18809">
    <property type="entry name" value="SF1_C_RecD"/>
    <property type="match status" value="1"/>
</dbReference>
<protein>
    <submittedName>
        <fullName evidence="2">Exodeoxyribonuclease V subunit alpha</fullName>
        <ecNumber evidence="2">3.1.11.5</ecNumber>
    </submittedName>
</protein>
<evidence type="ECO:0000313" key="2">
    <source>
        <dbReference type="EMBL" id="STW04912.1"/>
    </source>
</evidence>
<organism evidence="2 3">
    <name type="scientific">Klebsiella grimontii</name>
    <dbReference type="NCBI Taxonomy" id="2058152"/>
    <lineage>
        <taxon>Bacteria</taxon>
        <taxon>Pseudomonadati</taxon>
        <taxon>Pseudomonadota</taxon>
        <taxon>Gammaproteobacteria</taxon>
        <taxon>Enterobacterales</taxon>
        <taxon>Enterobacteriaceae</taxon>
        <taxon>Klebsiella/Raoultella group</taxon>
        <taxon>Klebsiella</taxon>
    </lineage>
</organism>
<gene>
    <name evidence="2" type="primary">recD_2</name>
    <name evidence="2" type="ORF">NCTC9149_01271</name>
</gene>
<dbReference type="InterPro" id="IPR027417">
    <property type="entry name" value="P-loop_NTPase"/>
</dbReference>
<dbReference type="InterPro" id="IPR027785">
    <property type="entry name" value="UvrD-like_helicase_C"/>
</dbReference>
<proteinExistence type="predicted"/>
<keyword evidence="2" id="KW-0378">Hydrolase</keyword>
<dbReference type="Proteomes" id="UP000254571">
    <property type="component" value="Unassembled WGS sequence"/>
</dbReference>
<evidence type="ECO:0000259" key="1">
    <source>
        <dbReference type="Pfam" id="PF13538"/>
    </source>
</evidence>
<dbReference type="EC" id="3.1.11.5" evidence="2"/>
<name>A0A7H4NXJ7_9ENTR</name>
<dbReference type="EMBL" id="UGMX01000002">
    <property type="protein sequence ID" value="STW04912.1"/>
    <property type="molecule type" value="Genomic_DNA"/>
</dbReference>
<dbReference type="GO" id="GO:0008854">
    <property type="term" value="F:exodeoxyribonuclease V activity"/>
    <property type="evidence" value="ECO:0007669"/>
    <property type="project" value="UniProtKB-EC"/>
</dbReference>
<evidence type="ECO:0000313" key="3">
    <source>
        <dbReference type="Proteomes" id="UP000254571"/>
    </source>
</evidence>
<dbReference type="SUPFAM" id="SSF52540">
    <property type="entry name" value="P-loop containing nucleoside triphosphate hydrolases"/>
    <property type="match status" value="1"/>
</dbReference>
<dbReference type="Pfam" id="PF13538">
    <property type="entry name" value="UvrD_C_2"/>
    <property type="match status" value="1"/>
</dbReference>
<accession>A0A7H4NXJ7</accession>
<reference evidence="2 3" key="1">
    <citation type="submission" date="2018-06" db="EMBL/GenBank/DDBJ databases">
        <authorList>
            <consortium name="Pathogen Informatics"/>
            <person name="Doyle S."/>
        </authorList>
    </citation>
    <scope>NUCLEOTIDE SEQUENCE [LARGE SCALE GENOMIC DNA]</scope>
    <source>
        <strain evidence="2 3">NCTC9149</strain>
    </source>
</reference>
<sequence>MTVHKSQGSEFDHAALILPSRSVPLVTRELVYTAITRAKRQLSIYADEQVLTQAVVARTERRSGLADIFSAR</sequence>
<dbReference type="AlphaFoldDB" id="A0A7H4NXJ7"/>
<feature type="domain" description="UvrD-like helicase C-terminal" evidence="1">
    <location>
        <begin position="1"/>
        <end position="44"/>
    </location>
</feature>
<comment type="caution">
    <text evidence="2">The sequence shown here is derived from an EMBL/GenBank/DDBJ whole genome shotgun (WGS) entry which is preliminary data.</text>
</comment>